<dbReference type="NCBIfam" id="NF033547">
    <property type="entry name" value="transpos_IS1595"/>
    <property type="match status" value="1"/>
</dbReference>
<organism evidence="2 3">
    <name type="scientific">Ligilactobacillus agilis</name>
    <dbReference type="NCBI Taxonomy" id="1601"/>
    <lineage>
        <taxon>Bacteria</taxon>
        <taxon>Bacillati</taxon>
        <taxon>Bacillota</taxon>
        <taxon>Bacilli</taxon>
        <taxon>Lactobacillales</taxon>
        <taxon>Lactobacillaceae</taxon>
        <taxon>Ligilactobacillus</taxon>
    </lineage>
</organism>
<dbReference type="InterPro" id="IPR053164">
    <property type="entry name" value="IS1016-like_transposase"/>
</dbReference>
<evidence type="ECO:0000259" key="1">
    <source>
        <dbReference type="SMART" id="SM01126"/>
    </source>
</evidence>
<sequence>MLKEFKSLFDIQQAFPDEQSCINHLEELRWAGLVTSPFDPTSKVYKCTKNRYRCKNTGKYFNVKTGTLFDNTKVKLQKWFIAIWLVTGHKKGISSAQLGRDIGVTQKTAWFMLQRIRKCFNIENDNHLNGDVEVDEAYIGGKNSNRHADKKVKNSQGRSVKDKTAVVGMVERDGKANIIQVEDIKTKTLTDLVTTYITQQANVHTDEYIGYNHIGTMYNHQIVHHALGEFANDDVTTNRVESLWAIIKRGVMGIYHFWSKKHLPFYLDEFVFRFNTRNVSESYRFNYLLANMTVRTTYKELVYG</sequence>
<dbReference type="Pfam" id="PF12762">
    <property type="entry name" value="DDE_Tnp_IS1595"/>
    <property type="match status" value="1"/>
</dbReference>
<dbReference type="GeneID" id="75137441"/>
<dbReference type="SMART" id="SM01126">
    <property type="entry name" value="DDE_Tnp_IS1595"/>
    <property type="match status" value="1"/>
</dbReference>
<evidence type="ECO:0000313" key="3">
    <source>
        <dbReference type="Proteomes" id="UP001058429"/>
    </source>
</evidence>
<evidence type="ECO:0000313" key="2">
    <source>
        <dbReference type="EMBL" id="UXC62703.1"/>
    </source>
</evidence>
<feature type="domain" description="ISXO2-like transposase" evidence="1">
    <location>
        <begin position="127"/>
        <end position="275"/>
    </location>
</feature>
<dbReference type="Proteomes" id="UP001058429">
    <property type="component" value="Chromosome"/>
</dbReference>
<dbReference type="EMBL" id="CP104396">
    <property type="protein sequence ID" value="UXC62703.1"/>
    <property type="molecule type" value="Genomic_DNA"/>
</dbReference>
<dbReference type="InterPro" id="IPR024445">
    <property type="entry name" value="Tnp_ISXO2-like"/>
</dbReference>
<dbReference type="PANTHER" id="PTHR47163:SF2">
    <property type="entry name" value="SI:DKEY-17M8.2"/>
    <property type="match status" value="1"/>
</dbReference>
<proteinExistence type="predicted"/>
<protein>
    <submittedName>
        <fullName evidence="2">IS1595 family transposase</fullName>
    </submittedName>
</protein>
<dbReference type="AlphaFoldDB" id="A0A9Q9MTV6"/>
<name>A0A9Q9MTV6_9LACO</name>
<dbReference type="RefSeq" id="WP_260902935.1">
    <property type="nucleotide sequence ID" value="NZ_CP104396.1"/>
</dbReference>
<dbReference type="PANTHER" id="PTHR47163">
    <property type="entry name" value="DDE_TNP_IS1595 DOMAIN-CONTAINING PROTEIN"/>
    <property type="match status" value="1"/>
</dbReference>
<accession>A0A9Q9MTV6</accession>
<gene>
    <name evidence="2" type="ORF">N4562_06265</name>
</gene>
<reference evidence="2" key="1">
    <citation type="submission" date="2022-09" db="EMBL/GenBank/DDBJ databases">
        <title>Complete genome of Ligilactobacillus agilis AM_LB6, isolated from chicken feces.</title>
        <authorList>
            <person name="den Bakker H.C."/>
            <person name="Mann A."/>
        </authorList>
    </citation>
    <scope>NUCLEOTIDE SEQUENCE</scope>
    <source>
        <strain evidence="2">AM_LB6</strain>
    </source>
</reference>